<dbReference type="EMBL" id="RDSM01000001">
    <property type="protein sequence ID" value="RXH58188.1"/>
    <property type="molecule type" value="Genomic_DNA"/>
</dbReference>
<evidence type="ECO:0000313" key="2">
    <source>
        <dbReference type="Proteomes" id="UP000289437"/>
    </source>
</evidence>
<accession>A0A4Q0T7T8</accession>
<comment type="caution">
    <text evidence="1">The sequence shown here is derived from an EMBL/GenBank/DDBJ whole genome shotgun (WGS) entry which is preliminary data.</text>
</comment>
<name>A0A4Q0T7T8_9BACT</name>
<protein>
    <submittedName>
        <fullName evidence="1">Uncharacterized protein</fullName>
    </submittedName>
</protein>
<dbReference type="OrthoDB" id="8746011at2"/>
<reference evidence="2" key="2">
    <citation type="submission" date="2019-02" db="EMBL/GenBank/DDBJ databases">
        <title>Granulicella sibirica sp. nov., a psychrotolerant acidobacterium isolated from an organic soil layer in forested tundra, West Siberia.</title>
        <authorList>
            <person name="Oshkin I.Y."/>
            <person name="Kulichevskaya I.S."/>
            <person name="Rijpstra W.I.C."/>
            <person name="Sinninghe Damste J.S."/>
            <person name="Rakitin A.L."/>
            <person name="Ravin N.V."/>
            <person name="Dedysh S.N."/>
        </authorList>
    </citation>
    <scope>NUCLEOTIDE SEQUENCE [LARGE SCALE GENOMIC DNA]</scope>
    <source>
        <strain evidence="2">AF10</strain>
    </source>
</reference>
<dbReference type="AlphaFoldDB" id="A0A4Q0T7T8"/>
<dbReference type="RefSeq" id="WP_128912224.1">
    <property type="nucleotide sequence ID" value="NZ_RDSM01000001.1"/>
</dbReference>
<evidence type="ECO:0000313" key="1">
    <source>
        <dbReference type="EMBL" id="RXH58188.1"/>
    </source>
</evidence>
<gene>
    <name evidence="1" type="ORF">GRAN_1498</name>
</gene>
<dbReference type="Proteomes" id="UP000289437">
    <property type="component" value="Unassembled WGS sequence"/>
</dbReference>
<proteinExistence type="predicted"/>
<sequence>MNDLLQLAVDAHGGLKRWKQISSITVAASLTGAIWFVKSQGDYLKDIVMTVDTTKERLVTDFPRQNKRFIFEPKRMVMERRDGTLLQERMNPEEIFIGQSRETPWDDLQVAYFQGEALWTYLNTPFLYTEPGFVTDEIASIEVDGEQWRRLKITFPDTIKSHTREQISCFGPDGLLRRHDYTVDILDGATGLNYASDYRDVEGIIIPTKRRIYAYEGDYQRVPEPLLVRIDMADITIR</sequence>
<reference evidence="1 2" key="1">
    <citation type="submission" date="2018-11" db="EMBL/GenBank/DDBJ databases">
        <authorList>
            <person name="Mardanov A.V."/>
            <person name="Ravin N.V."/>
            <person name="Dedysh S.N."/>
        </authorList>
    </citation>
    <scope>NUCLEOTIDE SEQUENCE [LARGE SCALE GENOMIC DNA]</scope>
    <source>
        <strain evidence="1 2">AF10</strain>
    </source>
</reference>
<organism evidence="1 2">
    <name type="scientific">Granulicella sibirica</name>
    <dbReference type="NCBI Taxonomy" id="2479048"/>
    <lineage>
        <taxon>Bacteria</taxon>
        <taxon>Pseudomonadati</taxon>
        <taxon>Acidobacteriota</taxon>
        <taxon>Terriglobia</taxon>
        <taxon>Terriglobales</taxon>
        <taxon>Acidobacteriaceae</taxon>
        <taxon>Granulicella</taxon>
    </lineage>
</organism>
<keyword evidence="2" id="KW-1185">Reference proteome</keyword>